<sequence length="65" mass="7226">MSSHSIFDSTFNGMGGSENYRALLAPDSFPEVKPMLVDNWSAEDREMYCGGEYTPGYLRLVKDAA</sequence>
<dbReference type="EMBL" id="KJ510415">
    <property type="protein sequence ID" value="AHY27116.1"/>
    <property type="molecule type" value="Genomic_DNA"/>
</dbReference>
<keyword evidence="2" id="KW-1185">Reference proteome</keyword>
<reference evidence="1 2" key="1">
    <citation type="submission" date="2014-02" db="EMBL/GenBank/DDBJ databases">
        <authorList>
            <person name="Meadows H.N."/>
            <person name="Fisher J.N.B."/>
            <person name="Gardner A.V."/>
            <person name="Merrill B.D."/>
            <person name="Hartmann K.A."/>
            <person name="Bailey M.E."/>
            <person name="Beckstead A.P."/>
            <person name="Deus L.M."/>
            <person name="Earl A.S."/>
            <person name="Easter R.A."/>
            <person name="Gibby P.D."/>
            <person name="Graves K.A."/>
            <person name="Ayer P.A."/>
            <person name="Heiner M.E."/>
            <person name="Herring J.A."/>
            <person name="Jaen A.D."/>
            <person name="Liu J.E."/>
            <person name="Manci A.M."/>
            <person name="Nielsen D.A."/>
            <person name="Paz H.C."/>
            <person name="Sabin N.R."/>
            <person name="Solomon M.B."/>
            <person name="Sutter R.A."/>
            <person name="Wake B.N."/>
            <person name="Willyerd H.J."/>
            <person name="Zimmerman L.J."/>
            <person name="Breakwell D.P."/>
            <person name="Burnett S.H."/>
            <person name="Grose J.H."/>
            <person name="Bradley K.W."/>
            <person name="Clarke D.Q."/>
            <person name="Lewis M.F."/>
            <person name="Barker L.P."/>
            <person name="Bailey C."/>
            <person name="Asai D.J."/>
            <person name="Garber M.L."/>
            <person name="Bowman C.A."/>
            <person name="Russell D.A."/>
            <person name="Pope W.H."/>
            <person name="Jacobs-Sera D."/>
            <person name="Hendrix R.W."/>
            <person name="Hatfull G.F."/>
        </authorList>
    </citation>
    <scope>NUCLEOTIDE SEQUENCE [LARGE SCALE GENOMIC DNA]</scope>
</reference>
<dbReference type="KEGG" id="vg:19488242"/>
<dbReference type="OrthoDB" id="24282at10239"/>
<proteinExistence type="predicted"/>
<dbReference type="RefSeq" id="YP_009032538.1">
    <property type="nucleotide sequence ID" value="NC_024148.1"/>
</dbReference>
<organism evidence="1 2">
    <name type="scientific">Mycobacterium phage Phantastic</name>
    <dbReference type="NCBI Taxonomy" id="1486426"/>
    <lineage>
        <taxon>Viruses</taxon>
        <taxon>Duplodnaviria</taxon>
        <taxon>Heunggongvirae</taxon>
        <taxon>Uroviricota</taxon>
        <taxon>Caudoviricetes</taxon>
        <taxon>Veracruzvirus</taxon>
        <taxon>Veracruzvirus phantastic</taxon>
    </lineage>
</organism>
<accession>A0A023W6A4</accession>
<evidence type="ECO:0000313" key="1">
    <source>
        <dbReference type="EMBL" id="AHY27116.1"/>
    </source>
</evidence>
<dbReference type="Pfam" id="PF17468">
    <property type="entry name" value="GP52"/>
    <property type="match status" value="1"/>
</dbReference>
<dbReference type="Proteomes" id="UP000024443">
    <property type="component" value="Segment"/>
</dbReference>
<name>A0A023W6A4_9CAUD</name>
<dbReference type="GeneID" id="19488242"/>
<dbReference type="InterPro" id="IPR035344">
    <property type="entry name" value="Gp52"/>
</dbReference>
<gene>
    <name evidence="1" type="primary">53</name>
    <name evidence="1" type="ORF">PBI_PHANTASTIC_53</name>
</gene>
<evidence type="ECO:0000313" key="2">
    <source>
        <dbReference type="Proteomes" id="UP000024443"/>
    </source>
</evidence>
<protein>
    <submittedName>
        <fullName evidence="1">Uncharacterized protein</fullName>
    </submittedName>
</protein>